<evidence type="ECO:0000256" key="3">
    <source>
        <dbReference type="ARBA" id="ARBA00022516"/>
    </source>
</evidence>
<dbReference type="RefSeq" id="WP_244916109.1">
    <property type="nucleotide sequence ID" value="NZ_QGGG01000006.1"/>
</dbReference>
<dbReference type="GO" id="GO:0009245">
    <property type="term" value="P:lipid A biosynthetic process"/>
    <property type="evidence" value="ECO:0007669"/>
    <property type="project" value="UniProtKB-KW"/>
</dbReference>
<keyword evidence="4" id="KW-0997">Cell inner membrane</keyword>
<feature type="transmembrane region" description="Helical" evidence="11">
    <location>
        <begin position="88"/>
        <end position="108"/>
    </location>
</feature>
<keyword evidence="3" id="KW-0444">Lipid biosynthesis</keyword>
<feature type="transmembrane region" description="Helical" evidence="11">
    <location>
        <begin position="204"/>
        <end position="224"/>
    </location>
</feature>
<dbReference type="InterPro" id="IPR000390">
    <property type="entry name" value="Small_drug/metabolite_transptr"/>
</dbReference>
<keyword evidence="8 11" id="KW-1133">Transmembrane helix</keyword>
<evidence type="ECO:0000256" key="2">
    <source>
        <dbReference type="ARBA" id="ARBA00022475"/>
    </source>
</evidence>
<protein>
    <submittedName>
        <fullName evidence="13">EamA-like transporter family protein</fullName>
    </submittedName>
</protein>
<feature type="transmembrane region" description="Helical" evidence="11">
    <location>
        <begin position="143"/>
        <end position="160"/>
    </location>
</feature>
<comment type="caution">
    <text evidence="13">The sequence shown here is derived from an EMBL/GenBank/DDBJ whole genome shotgun (WGS) entry which is preliminary data.</text>
</comment>
<feature type="transmembrane region" description="Helical" evidence="11">
    <location>
        <begin position="259"/>
        <end position="278"/>
    </location>
</feature>
<evidence type="ECO:0000256" key="9">
    <source>
        <dbReference type="ARBA" id="ARBA00023098"/>
    </source>
</evidence>
<keyword evidence="9" id="KW-0443">Lipid metabolism</keyword>
<evidence type="ECO:0000313" key="14">
    <source>
        <dbReference type="Proteomes" id="UP000245396"/>
    </source>
</evidence>
<accession>A0A316C7Q6</accession>
<dbReference type="InterPro" id="IPR000620">
    <property type="entry name" value="EamA_dom"/>
</dbReference>
<dbReference type="EMBL" id="QGGG01000006">
    <property type="protein sequence ID" value="PWJ84097.1"/>
    <property type="molecule type" value="Genomic_DNA"/>
</dbReference>
<evidence type="ECO:0000256" key="8">
    <source>
        <dbReference type="ARBA" id="ARBA00022989"/>
    </source>
</evidence>
<comment type="subcellular location">
    <subcellularLocation>
        <location evidence="1">Cell membrane</location>
        <topology evidence="1">Multi-pass membrane protein</topology>
    </subcellularLocation>
</comment>
<evidence type="ECO:0000256" key="10">
    <source>
        <dbReference type="ARBA" id="ARBA00023136"/>
    </source>
</evidence>
<keyword evidence="7" id="KW-0448">Lipopolysaccharide biosynthesis</keyword>
<evidence type="ECO:0000256" key="11">
    <source>
        <dbReference type="SAM" id="Phobius"/>
    </source>
</evidence>
<feature type="domain" description="EamA" evidence="12">
    <location>
        <begin position="144"/>
        <end position="275"/>
    </location>
</feature>
<feature type="transmembrane region" description="Helical" evidence="11">
    <location>
        <begin position="58"/>
        <end position="76"/>
    </location>
</feature>
<dbReference type="SUPFAM" id="SSF103481">
    <property type="entry name" value="Multidrug resistance efflux transporter EmrE"/>
    <property type="match status" value="2"/>
</dbReference>
<evidence type="ECO:0000256" key="4">
    <source>
        <dbReference type="ARBA" id="ARBA00022519"/>
    </source>
</evidence>
<sequence length="279" mass="29316">MSGFALVIVLTAALLHASWNALVKAASDRAVVLAAVSSMHALLGLALVLFAPLPARESWPYIAVSTVVHYGYYVFLFHSYRLGDLSQVYPISRGLAPVLVAIGAYLLIGETLPPAGWAGLVAISAGIGFLALQRGAVHADPRAVTTAATTGILIASYSVIDGIGVRVSQAPFGYMGWLFLLELPVTLFVLWGRRADPHNFDWRTFRIGMIGGAFAVTAYGLVIYAKTIAPLGAVSAVRESSVIIAALIGLLLFGERPWLGRLVSAAIVAGGVVTLAFAA</sequence>
<name>A0A316C7Q6_PSESE</name>
<feature type="domain" description="EamA" evidence="12">
    <location>
        <begin position="5"/>
        <end position="130"/>
    </location>
</feature>
<keyword evidence="2" id="KW-1003">Cell membrane</keyword>
<evidence type="ECO:0000313" key="13">
    <source>
        <dbReference type="EMBL" id="PWJ84097.1"/>
    </source>
</evidence>
<keyword evidence="14" id="KW-1185">Reference proteome</keyword>
<feature type="transmembrane region" description="Helical" evidence="11">
    <location>
        <begin position="172"/>
        <end position="192"/>
    </location>
</feature>
<dbReference type="GO" id="GO:0009103">
    <property type="term" value="P:lipopolysaccharide biosynthetic process"/>
    <property type="evidence" value="ECO:0007669"/>
    <property type="project" value="UniProtKB-KW"/>
</dbReference>
<keyword evidence="6 11" id="KW-0812">Transmembrane</keyword>
<reference evidence="13 14" key="1">
    <citation type="submission" date="2018-05" db="EMBL/GenBank/DDBJ databases">
        <title>Genomic Encyclopedia of Type Strains, Phase IV (KMG-IV): sequencing the most valuable type-strain genomes for metagenomic binning, comparative biology and taxonomic classification.</title>
        <authorList>
            <person name="Goeker M."/>
        </authorList>
    </citation>
    <scope>NUCLEOTIDE SEQUENCE [LARGE SCALE GENOMIC DNA]</scope>
    <source>
        <strain evidence="13 14">DSM 6986</strain>
    </source>
</reference>
<feature type="transmembrane region" description="Helical" evidence="11">
    <location>
        <begin position="115"/>
        <end position="137"/>
    </location>
</feature>
<keyword evidence="5" id="KW-0441">Lipid A biosynthesis</keyword>
<dbReference type="AlphaFoldDB" id="A0A316C7Q6"/>
<evidence type="ECO:0000259" key="12">
    <source>
        <dbReference type="Pfam" id="PF00892"/>
    </source>
</evidence>
<dbReference type="GO" id="GO:0005886">
    <property type="term" value="C:plasma membrane"/>
    <property type="evidence" value="ECO:0007669"/>
    <property type="project" value="UniProtKB-SubCell"/>
</dbReference>
<dbReference type="Proteomes" id="UP000245396">
    <property type="component" value="Unassembled WGS sequence"/>
</dbReference>
<evidence type="ECO:0000256" key="5">
    <source>
        <dbReference type="ARBA" id="ARBA00022556"/>
    </source>
</evidence>
<keyword evidence="10 11" id="KW-0472">Membrane</keyword>
<dbReference type="Gene3D" id="1.10.3730.20">
    <property type="match status" value="1"/>
</dbReference>
<dbReference type="PANTHER" id="PTHR30561:SF9">
    <property type="entry name" value="4-AMINO-4-DEOXY-L-ARABINOSE-PHOSPHOUNDECAPRENOL FLIPPASE SUBUNIT ARNF-RELATED"/>
    <property type="match status" value="1"/>
</dbReference>
<evidence type="ECO:0000256" key="7">
    <source>
        <dbReference type="ARBA" id="ARBA00022985"/>
    </source>
</evidence>
<evidence type="ECO:0000256" key="1">
    <source>
        <dbReference type="ARBA" id="ARBA00004651"/>
    </source>
</evidence>
<gene>
    <name evidence="13" type="ORF">C7441_1069</name>
</gene>
<dbReference type="InterPro" id="IPR037185">
    <property type="entry name" value="EmrE-like"/>
</dbReference>
<dbReference type="PANTHER" id="PTHR30561">
    <property type="entry name" value="SMR FAMILY PROTON-DEPENDENT DRUG EFFLUX TRANSPORTER SUGE"/>
    <property type="match status" value="1"/>
</dbReference>
<proteinExistence type="predicted"/>
<dbReference type="Pfam" id="PF00892">
    <property type="entry name" value="EamA"/>
    <property type="match status" value="2"/>
</dbReference>
<feature type="transmembrane region" description="Helical" evidence="11">
    <location>
        <begin position="236"/>
        <end position="253"/>
    </location>
</feature>
<feature type="transmembrane region" description="Helical" evidence="11">
    <location>
        <begin position="30"/>
        <end position="51"/>
    </location>
</feature>
<organism evidence="13 14">
    <name type="scientific">Pseudaminobacter salicylatoxidans</name>
    <dbReference type="NCBI Taxonomy" id="93369"/>
    <lineage>
        <taxon>Bacteria</taxon>
        <taxon>Pseudomonadati</taxon>
        <taxon>Pseudomonadota</taxon>
        <taxon>Alphaproteobacteria</taxon>
        <taxon>Hyphomicrobiales</taxon>
        <taxon>Phyllobacteriaceae</taxon>
        <taxon>Pseudaminobacter</taxon>
    </lineage>
</organism>
<evidence type="ECO:0000256" key="6">
    <source>
        <dbReference type="ARBA" id="ARBA00022692"/>
    </source>
</evidence>
<dbReference type="GO" id="GO:0022857">
    <property type="term" value="F:transmembrane transporter activity"/>
    <property type="evidence" value="ECO:0007669"/>
    <property type="project" value="InterPro"/>
</dbReference>